<dbReference type="CDD" id="cd00082">
    <property type="entry name" value="HisKA"/>
    <property type="match status" value="1"/>
</dbReference>
<evidence type="ECO:0000259" key="10">
    <source>
        <dbReference type="PROSITE" id="PS50109"/>
    </source>
</evidence>
<keyword evidence="9" id="KW-0812">Transmembrane</keyword>
<dbReference type="EMBL" id="JAPXIC010000072">
    <property type="protein sequence ID" value="MCZ4719627.1"/>
    <property type="molecule type" value="Genomic_DNA"/>
</dbReference>
<evidence type="ECO:0000256" key="3">
    <source>
        <dbReference type="ARBA" id="ARBA00022553"/>
    </source>
</evidence>
<dbReference type="SUPFAM" id="SSF55874">
    <property type="entry name" value="ATPase domain of HSP90 chaperone/DNA topoisomerase II/histidine kinase"/>
    <property type="match status" value="1"/>
</dbReference>
<keyword evidence="9" id="KW-0472">Membrane</keyword>
<dbReference type="InterPro" id="IPR036890">
    <property type="entry name" value="HATPase_C_sf"/>
</dbReference>
<keyword evidence="5" id="KW-0547">Nucleotide-binding</keyword>
<dbReference type="Proteomes" id="UP000254631">
    <property type="component" value="Unassembled WGS sequence"/>
</dbReference>
<dbReference type="EC" id="2.7.13.3" evidence="2"/>
<dbReference type="GO" id="GO:0000155">
    <property type="term" value="F:phosphorelay sensor kinase activity"/>
    <property type="evidence" value="ECO:0007669"/>
    <property type="project" value="InterPro"/>
</dbReference>
<gene>
    <name evidence="12" type="primary">cqsS_1</name>
    <name evidence="12" type="ORF">NCTC12000_02722</name>
    <name evidence="11" type="ORF">O6C86_10435</name>
</gene>
<evidence type="ECO:0000256" key="8">
    <source>
        <dbReference type="ARBA" id="ARBA00023012"/>
    </source>
</evidence>
<accession>A0A131MVC8</accession>
<evidence type="ECO:0000313" key="13">
    <source>
        <dbReference type="Proteomes" id="UP000254631"/>
    </source>
</evidence>
<dbReference type="EMBL" id="UGOL01000001">
    <property type="protein sequence ID" value="STX80705.1"/>
    <property type="molecule type" value="Genomic_DNA"/>
</dbReference>
<dbReference type="Gene3D" id="3.30.565.10">
    <property type="entry name" value="Histidine kinase-like ATPase, C-terminal domain"/>
    <property type="match status" value="1"/>
</dbReference>
<evidence type="ECO:0000256" key="1">
    <source>
        <dbReference type="ARBA" id="ARBA00000085"/>
    </source>
</evidence>
<dbReference type="Gene3D" id="1.10.287.130">
    <property type="match status" value="1"/>
</dbReference>
<feature type="domain" description="Histidine kinase" evidence="10">
    <location>
        <begin position="201"/>
        <end position="420"/>
    </location>
</feature>
<dbReference type="Pfam" id="PF02518">
    <property type="entry name" value="HATPase_c"/>
    <property type="match status" value="1"/>
</dbReference>
<feature type="transmembrane region" description="Helical" evidence="9">
    <location>
        <begin position="22"/>
        <end position="43"/>
    </location>
</feature>
<reference evidence="11" key="2">
    <citation type="submission" date="2022-12" db="EMBL/GenBank/DDBJ databases">
        <title>Comparative genomics of Legionella pneumophila isolates from the West Bank and Germany support molecular epidemiology of Legionnaires disease.</title>
        <authorList>
            <person name="Zayed A.R."/>
            <person name="Bitar D.M."/>
            <person name="Steinert M."/>
            <person name="Lueck C."/>
            <person name="Brettar I."/>
            <person name="Hoefle M.G."/>
            <person name="Bunk B."/>
        </authorList>
    </citation>
    <scope>NUCLEOTIDE SEQUENCE</scope>
    <source>
        <strain evidence="11">H23</strain>
    </source>
</reference>
<evidence type="ECO:0000256" key="5">
    <source>
        <dbReference type="ARBA" id="ARBA00022741"/>
    </source>
</evidence>
<dbReference type="InterPro" id="IPR036097">
    <property type="entry name" value="HisK_dim/P_sf"/>
</dbReference>
<proteinExistence type="predicted"/>
<dbReference type="PRINTS" id="PR00344">
    <property type="entry name" value="BCTRLSENSOR"/>
</dbReference>
<reference evidence="12 13" key="1">
    <citation type="submission" date="2018-06" db="EMBL/GenBank/DDBJ databases">
        <authorList>
            <consortium name="Pathogen Informatics"/>
            <person name="Doyle S."/>
        </authorList>
    </citation>
    <scope>NUCLEOTIDE SEQUENCE [LARGE SCALE GENOMIC DNA]</scope>
    <source>
        <strain evidence="12 13">NCTC12000</strain>
    </source>
</reference>
<dbReference type="InterPro" id="IPR005467">
    <property type="entry name" value="His_kinase_dom"/>
</dbReference>
<organism evidence="12 13">
    <name type="scientific">Legionella pneumophila</name>
    <dbReference type="NCBI Taxonomy" id="446"/>
    <lineage>
        <taxon>Bacteria</taxon>
        <taxon>Pseudomonadati</taxon>
        <taxon>Pseudomonadota</taxon>
        <taxon>Gammaproteobacteria</taxon>
        <taxon>Legionellales</taxon>
        <taxon>Legionellaceae</taxon>
        <taxon>Legionella</taxon>
    </lineage>
</organism>
<evidence type="ECO:0000313" key="12">
    <source>
        <dbReference type="EMBL" id="STX80705.1"/>
    </source>
</evidence>
<dbReference type="PANTHER" id="PTHR43065">
    <property type="entry name" value="SENSOR HISTIDINE KINASE"/>
    <property type="match status" value="1"/>
</dbReference>
<feature type="transmembrane region" description="Helical" evidence="9">
    <location>
        <begin position="55"/>
        <end position="73"/>
    </location>
</feature>
<dbReference type="OMA" id="CNANFAY"/>
<name>A0A131MVC8_LEGPN</name>
<dbReference type="RefSeq" id="WP_010948208.1">
    <property type="nucleotide sequence ID" value="NZ_BAZA01000130.1"/>
</dbReference>
<evidence type="ECO:0000313" key="11">
    <source>
        <dbReference type="EMBL" id="MCZ4719627.1"/>
    </source>
</evidence>
<dbReference type="SMART" id="SM00387">
    <property type="entry name" value="HATPase_c"/>
    <property type="match status" value="1"/>
</dbReference>
<sequence length="420" mass="48657">MQRLKNIFTAIYQYLLKETEDASHQITLFGIVMMINYPLFGVFWKLEHFQLTEEFILRITAALLCACLAFNQFWPRQLLKFLPVFWYIVLLFCLPYFFAYLTLINNGSTLWLMNCVSAIFFLLLVSSVLGALILLISGVGLAFFHFYILSNNQFVYIPGTISLFSLIVTFIAAIIIGALFARDREITYAGRLSGMRMLAGSIAHDLRTPLASIYLQAELQELIVERLNNPEVQKDLKENLSKITRGIEMSNQLIRMQLNNIQRDKLDTSTFSIYSIKKLLKASLEEYPFKENQKSLIHLNDKNDFSIWIDEVGFKNMMWNLLKNSLEYIEETHKGEISIWLEQGWEKENFNYLHIKDTAKGLNHKEYEKIFDFFYSGRKEGTGLGLAYCKLLMQAAGGDISCKGKKNEFAHFTLKFPKID</sequence>
<dbReference type="InterPro" id="IPR003594">
    <property type="entry name" value="HATPase_dom"/>
</dbReference>
<feature type="transmembrane region" description="Helical" evidence="9">
    <location>
        <begin position="115"/>
        <end position="148"/>
    </location>
</feature>
<dbReference type="PANTHER" id="PTHR43065:SF10">
    <property type="entry name" value="PEROXIDE STRESS-ACTIVATED HISTIDINE KINASE MAK3"/>
    <property type="match status" value="1"/>
</dbReference>
<keyword evidence="7" id="KW-0067">ATP-binding</keyword>
<evidence type="ECO:0000256" key="9">
    <source>
        <dbReference type="SAM" id="Phobius"/>
    </source>
</evidence>
<feature type="transmembrane region" description="Helical" evidence="9">
    <location>
        <begin position="85"/>
        <end position="103"/>
    </location>
</feature>
<feature type="transmembrane region" description="Helical" evidence="9">
    <location>
        <begin position="154"/>
        <end position="181"/>
    </location>
</feature>
<dbReference type="GeneID" id="57036503"/>
<evidence type="ECO:0000256" key="4">
    <source>
        <dbReference type="ARBA" id="ARBA00022679"/>
    </source>
</evidence>
<dbReference type="AlphaFoldDB" id="A0A131MVC8"/>
<evidence type="ECO:0000256" key="7">
    <source>
        <dbReference type="ARBA" id="ARBA00022840"/>
    </source>
</evidence>
<keyword evidence="9" id="KW-1133">Transmembrane helix</keyword>
<keyword evidence="8" id="KW-0902">Two-component regulatory system</keyword>
<evidence type="ECO:0000256" key="2">
    <source>
        <dbReference type="ARBA" id="ARBA00012438"/>
    </source>
</evidence>
<keyword evidence="6 12" id="KW-0418">Kinase</keyword>
<dbReference type="InterPro" id="IPR004358">
    <property type="entry name" value="Sig_transdc_His_kin-like_C"/>
</dbReference>
<protein>
    <recommendedName>
        <fullName evidence="2">histidine kinase</fullName>
        <ecNumber evidence="2">2.7.13.3</ecNumber>
    </recommendedName>
</protein>
<keyword evidence="3" id="KW-0597">Phosphoprotein</keyword>
<dbReference type="SUPFAM" id="SSF47384">
    <property type="entry name" value="Homodimeric domain of signal transducing histidine kinase"/>
    <property type="match status" value="1"/>
</dbReference>
<dbReference type="Proteomes" id="UP001071279">
    <property type="component" value="Unassembled WGS sequence"/>
</dbReference>
<dbReference type="eggNOG" id="COG2205">
    <property type="taxonomic scope" value="Bacteria"/>
</dbReference>
<keyword evidence="4 12" id="KW-0808">Transferase</keyword>
<dbReference type="Pfam" id="PF00512">
    <property type="entry name" value="HisKA"/>
    <property type="match status" value="1"/>
</dbReference>
<evidence type="ECO:0000256" key="6">
    <source>
        <dbReference type="ARBA" id="ARBA00022777"/>
    </source>
</evidence>
<dbReference type="InterPro" id="IPR003661">
    <property type="entry name" value="HisK_dim/P_dom"/>
</dbReference>
<comment type="catalytic activity">
    <reaction evidence="1">
        <text>ATP + protein L-histidine = ADP + protein N-phospho-L-histidine.</text>
        <dbReference type="EC" id="2.7.13.3"/>
    </reaction>
</comment>
<dbReference type="PROSITE" id="PS50109">
    <property type="entry name" value="HIS_KIN"/>
    <property type="match status" value="1"/>
</dbReference>
<dbReference type="GO" id="GO:0005524">
    <property type="term" value="F:ATP binding"/>
    <property type="evidence" value="ECO:0007669"/>
    <property type="project" value="UniProtKB-KW"/>
</dbReference>